<protein>
    <submittedName>
        <fullName evidence="1">2'-5' RNA ligase family protein</fullName>
    </submittedName>
</protein>
<evidence type="ECO:0000313" key="2">
    <source>
        <dbReference type="Proteomes" id="UP001163981"/>
    </source>
</evidence>
<dbReference type="InterPro" id="IPR050580">
    <property type="entry name" value="2H_phosphoesterase_YjcG-like"/>
</dbReference>
<dbReference type="RefSeq" id="WP_265163408.1">
    <property type="nucleotide sequence ID" value="NZ_CP069620.1"/>
</dbReference>
<dbReference type="PANTHER" id="PTHR40037:SF1">
    <property type="entry name" value="PHOSPHOESTERASE SAOUHSC_00951-RELATED"/>
    <property type="match status" value="1"/>
</dbReference>
<reference evidence="1" key="1">
    <citation type="submission" date="2021-02" db="EMBL/GenBank/DDBJ databases">
        <title>Salinimicrobium sp. nov. isolated from seawater in Tongyeong, Republic of Korea.</title>
        <authorList>
            <person name="Lee S.-J."/>
        </authorList>
    </citation>
    <scope>NUCLEOTIDE SEQUENCE</scope>
    <source>
        <strain evidence="1">HN-2-9-2</strain>
    </source>
</reference>
<dbReference type="Pfam" id="PF13563">
    <property type="entry name" value="2_5_RNA_ligase2"/>
    <property type="match status" value="1"/>
</dbReference>
<dbReference type="GO" id="GO:0016874">
    <property type="term" value="F:ligase activity"/>
    <property type="evidence" value="ECO:0007669"/>
    <property type="project" value="UniProtKB-KW"/>
</dbReference>
<dbReference type="PANTHER" id="PTHR40037">
    <property type="entry name" value="PHOSPHOESTERASE YJCG-RELATED"/>
    <property type="match status" value="1"/>
</dbReference>
<evidence type="ECO:0000313" key="1">
    <source>
        <dbReference type="EMBL" id="UZH55068.1"/>
    </source>
</evidence>
<dbReference type="Gene3D" id="3.90.1140.10">
    <property type="entry name" value="Cyclic phosphodiesterase"/>
    <property type="match status" value="1"/>
</dbReference>
<dbReference type="Proteomes" id="UP001163981">
    <property type="component" value="Chromosome"/>
</dbReference>
<name>A0ABY6NR94_9FLAO</name>
<keyword evidence="1" id="KW-0436">Ligase</keyword>
<organism evidence="1 2">
    <name type="scientific">Salinimicrobium tongyeongense</name>
    <dbReference type="NCBI Taxonomy" id="2809707"/>
    <lineage>
        <taxon>Bacteria</taxon>
        <taxon>Pseudomonadati</taxon>
        <taxon>Bacteroidota</taxon>
        <taxon>Flavobacteriia</taxon>
        <taxon>Flavobacteriales</taxon>
        <taxon>Flavobacteriaceae</taxon>
        <taxon>Salinimicrobium</taxon>
    </lineage>
</organism>
<dbReference type="InterPro" id="IPR009097">
    <property type="entry name" value="Cyclic_Pdiesterase"/>
</dbReference>
<proteinExistence type="predicted"/>
<accession>A0ABY6NR94</accession>
<keyword evidence="2" id="KW-1185">Reference proteome</keyword>
<dbReference type="SUPFAM" id="SSF55144">
    <property type="entry name" value="LigT-like"/>
    <property type="match status" value="1"/>
</dbReference>
<gene>
    <name evidence="1" type="ORF">JRG66_14060</name>
</gene>
<sequence length="182" mass="20904">MAFSKALYFAAIVPSSEVKEKVKKIKLEIKEQFEAAHPLKLPAHITLLPPVPLAEEQEKAFLGTLKELSGKQPAFPVKLRGFGHFKQRTLFINVEDHGPFQRLHENLLQKATNFLPPKLSENLHPHVTLATRDLDYKKFPKVWQAFKNRDFSAEFKAEALTLFKHNGKTWDILENFAFSGRE</sequence>
<dbReference type="EMBL" id="CP069620">
    <property type="protein sequence ID" value="UZH55068.1"/>
    <property type="molecule type" value="Genomic_DNA"/>
</dbReference>